<dbReference type="PATRIC" id="fig|1705561.3.peg.4569"/>
<proteinExistence type="predicted"/>
<dbReference type="PANTHER" id="PTHR10579">
    <property type="entry name" value="CALCIUM-ACTIVATED CHLORIDE CHANNEL REGULATOR"/>
    <property type="match status" value="1"/>
</dbReference>
<dbReference type="SUPFAM" id="SSF53300">
    <property type="entry name" value="vWA-like"/>
    <property type="match status" value="1"/>
</dbReference>
<evidence type="ECO:0000259" key="2">
    <source>
        <dbReference type="PROSITE" id="PS50234"/>
    </source>
</evidence>
<dbReference type="RefSeq" id="WP_053782786.1">
    <property type="nucleotide sequence ID" value="NZ_LITU01000070.1"/>
</dbReference>
<dbReference type="AlphaFoldDB" id="A0A0M9BMP1"/>
<dbReference type="PANTHER" id="PTHR10579:SF43">
    <property type="entry name" value="ZINC FINGER (C3HC4-TYPE RING FINGER) FAMILY PROTEIN"/>
    <property type="match status" value="1"/>
</dbReference>
<dbReference type="SMART" id="SM00327">
    <property type="entry name" value="VWA"/>
    <property type="match status" value="1"/>
</dbReference>
<keyword evidence="1" id="KW-0472">Membrane</keyword>
<name>A0A0M9BMP1_9BACL</name>
<feature type="transmembrane region" description="Helical" evidence="1">
    <location>
        <begin position="459"/>
        <end position="480"/>
    </location>
</feature>
<dbReference type="OrthoDB" id="2923688at2"/>
<dbReference type="Pfam" id="PF23560">
    <property type="entry name" value="GBD_Hemicentin"/>
    <property type="match status" value="1"/>
</dbReference>
<dbReference type="InterPro" id="IPR002035">
    <property type="entry name" value="VWF_A"/>
</dbReference>
<dbReference type="Pfam" id="PF00092">
    <property type="entry name" value="VWA"/>
    <property type="match status" value="1"/>
</dbReference>
<reference evidence="3 4" key="1">
    <citation type="submission" date="2015-08" db="EMBL/GenBank/DDBJ databases">
        <title>Draft genome sequence of cellulolytic and xylanolytic Paenibacillus sp. A59, isolated from a decaying forest soil from Patagonia, Argentina.</title>
        <authorList>
            <person name="Ghio S."/>
            <person name="Caceres A.M."/>
            <person name="Talia P."/>
            <person name="Grasso D."/>
            <person name="Campos E."/>
        </authorList>
    </citation>
    <scope>NUCLEOTIDE SEQUENCE [LARGE SCALE GENOMIC DNA]</scope>
    <source>
        <strain evidence="3 4">A59</strain>
    </source>
</reference>
<evidence type="ECO:0000256" key="1">
    <source>
        <dbReference type="SAM" id="Phobius"/>
    </source>
</evidence>
<dbReference type="Proteomes" id="UP000037688">
    <property type="component" value="Unassembled WGS sequence"/>
</dbReference>
<sequence length="597" mass="64940">MLRTRKIRWLSGTLVLLAFLTLLLPQALLPHAVAAQAQTSGIDAVLVADVSNSMNTSDRDKISNEAMKMFIDMLPVQGDKVGIVAYTDQVEREKALLEIQSDADKSSLKDFIDQLGRGPYTDISVGVAEAVNVLSHGADKSHSPMIVLLADGNNDFNKTKGRTQAQSDADLAKAVKEAQDQGIPVYTIGLNADGKLNKDALADLAQQTGGKSFITNTPDDLPQILSEIFADHAKLNVVKLPSITGNGSYQEVTVNVPNDSVLEANISIMSSKQVQIELTDPSGKAVDLNSNAAKLSTSKSYSLVKLLKPQEGDWKLRVKGAPKDSIDINLLFNYDLQLVVDPIKTKSYTKGDKVDLTAKLENGGQPLQDNDLYADMKATLVVNDLDTGKSEEQPIENTGTEFTGTFEVPDNHKYELVIRAEEDSFYRESAPITINAGGAAGSGTQPTTSAGEQDKPFPWLPVILGVIALVVVAVGGWFLMGWLKRKNRGFVGQMVVEIRDENTGDKSYPQYKKLASFRGRFHLHQLLQLDPELKETEKYVFTPSNGDRIIIRNTAGGTLEKSGRAVDASSGVELKNGDRLSIPLQQADKTILIEYLV</sequence>
<keyword evidence="4" id="KW-1185">Reference proteome</keyword>
<comment type="caution">
    <text evidence="3">The sequence shown here is derived from an EMBL/GenBank/DDBJ whole genome shotgun (WGS) entry which is preliminary data.</text>
</comment>
<organism evidence="3 4">
    <name type="scientific">Paenibacillus xylanivorans</name>
    <dbReference type="NCBI Taxonomy" id="1705561"/>
    <lineage>
        <taxon>Bacteria</taxon>
        <taxon>Bacillati</taxon>
        <taxon>Bacillota</taxon>
        <taxon>Bacilli</taxon>
        <taxon>Bacillales</taxon>
        <taxon>Paenibacillaceae</taxon>
        <taxon>Paenibacillus</taxon>
    </lineage>
</organism>
<dbReference type="PROSITE" id="PS50234">
    <property type="entry name" value="VWFA"/>
    <property type="match status" value="1"/>
</dbReference>
<keyword evidence="1" id="KW-1133">Transmembrane helix</keyword>
<evidence type="ECO:0000313" key="4">
    <source>
        <dbReference type="Proteomes" id="UP000037688"/>
    </source>
</evidence>
<dbReference type="InterPro" id="IPR036465">
    <property type="entry name" value="vWFA_dom_sf"/>
</dbReference>
<accession>A0A0M9BMP1</accession>
<dbReference type="InterPro" id="IPR056475">
    <property type="entry name" value="GBD_Hemicentin/VWA7"/>
</dbReference>
<gene>
    <name evidence="3" type="ORF">AMS66_21875</name>
</gene>
<protein>
    <recommendedName>
        <fullName evidence="2">VWFA domain-containing protein</fullName>
    </recommendedName>
</protein>
<evidence type="ECO:0000313" key="3">
    <source>
        <dbReference type="EMBL" id="KOY14596.1"/>
    </source>
</evidence>
<feature type="domain" description="VWFA" evidence="2">
    <location>
        <begin position="43"/>
        <end position="228"/>
    </location>
</feature>
<dbReference type="Gene3D" id="3.40.50.410">
    <property type="entry name" value="von Willebrand factor, type A domain"/>
    <property type="match status" value="1"/>
</dbReference>
<dbReference type="EMBL" id="LITU01000070">
    <property type="protein sequence ID" value="KOY14596.1"/>
    <property type="molecule type" value="Genomic_DNA"/>
</dbReference>
<dbReference type="InterPro" id="IPR051266">
    <property type="entry name" value="CLCR"/>
</dbReference>
<keyword evidence="1" id="KW-0812">Transmembrane</keyword>